<dbReference type="InterPro" id="IPR007577">
    <property type="entry name" value="GlycoTrfase_DXD_sugar-bd_CS"/>
</dbReference>
<dbReference type="GO" id="GO:0000030">
    <property type="term" value="F:mannosyltransferase activity"/>
    <property type="evidence" value="ECO:0007669"/>
    <property type="project" value="TreeGrafter"/>
</dbReference>
<gene>
    <name evidence="8" type="ORF">B0T25DRAFT_448479</name>
</gene>
<name>A0AAJ0MI55_9PEZI</name>
<dbReference type="InterPro" id="IPR029044">
    <property type="entry name" value="Nucleotide-diphossugar_trans"/>
</dbReference>
<dbReference type="InterPro" id="IPR051706">
    <property type="entry name" value="Glycosyltransferase_domain"/>
</dbReference>
<dbReference type="EMBL" id="JAUIQD010000002">
    <property type="protein sequence ID" value="KAK3359677.1"/>
    <property type="molecule type" value="Genomic_DNA"/>
</dbReference>
<evidence type="ECO:0000313" key="8">
    <source>
        <dbReference type="EMBL" id="KAK3359677.1"/>
    </source>
</evidence>
<organism evidence="8 9">
    <name type="scientific">Lasiosphaeria hispida</name>
    <dbReference type="NCBI Taxonomy" id="260671"/>
    <lineage>
        <taxon>Eukaryota</taxon>
        <taxon>Fungi</taxon>
        <taxon>Dikarya</taxon>
        <taxon>Ascomycota</taxon>
        <taxon>Pezizomycotina</taxon>
        <taxon>Sordariomycetes</taxon>
        <taxon>Sordariomycetidae</taxon>
        <taxon>Sordariales</taxon>
        <taxon>Lasiosphaeriaceae</taxon>
        <taxon>Lasiosphaeria</taxon>
    </lineage>
</organism>
<dbReference type="Pfam" id="PF04488">
    <property type="entry name" value="Gly_transf_sug"/>
    <property type="match status" value="1"/>
</dbReference>
<evidence type="ECO:0000256" key="4">
    <source>
        <dbReference type="ARBA" id="ARBA00022692"/>
    </source>
</evidence>
<feature type="transmembrane region" description="Helical" evidence="7">
    <location>
        <begin position="277"/>
        <end position="303"/>
    </location>
</feature>
<evidence type="ECO:0000256" key="1">
    <source>
        <dbReference type="ARBA" id="ARBA00004370"/>
    </source>
</evidence>
<dbReference type="GO" id="GO:0016020">
    <property type="term" value="C:membrane"/>
    <property type="evidence" value="ECO:0007669"/>
    <property type="project" value="UniProtKB-SubCell"/>
</dbReference>
<comment type="similarity">
    <text evidence="2">Belongs to the glycosyltransferase 32 family.</text>
</comment>
<comment type="caution">
    <text evidence="8">The sequence shown here is derived from an EMBL/GenBank/DDBJ whole genome shotgun (WGS) entry which is preliminary data.</text>
</comment>
<evidence type="ECO:0000256" key="5">
    <source>
        <dbReference type="ARBA" id="ARBA00022989"/>
    </source>
</evidence>
<evidence type="ECO:0000313" key="9">
    <source>
        <dbReference type="Proteomes" id="UP001275084"/>
    </source>
</evidence>
<evidence type="ECO:0000256" key="7">
    <source>
        <dbReference type="SAM" id="Phobius"/>
    </source>
</evidence>
<dbReference type="PROSITE" id="PS51257">
    <property type="entry name" value="PROKAR_LIPOPROTEIN"/>
    <property type="match status" value="1"/>
</dbReference>
<dbReference type="AlphaFoldDB" id="A0AAJ0MI55"/>
<comment type="subcellular location">
    <subcellularLocation>
        <location evidence="1">Membrane</location>
    </subcellularLocation>
</comment>
<keyword evidence="6 7" id="KW-0472">Membrane</keyword>
<evidence type="ECO:0000256" key="3">
    <source>
        <dbReference type="ARBA" id="ARBA00022679"/>
    </source>
</evidence>
<dbReference type="GO" id="GO:0051999">
    <property type="term" value="P:mannosyl-inositol phosphorylceramide biosynthetic process"/>
    <property type="evidence" value="ECO:0007669"/>
    <property type="project" value="TreeGrafter"/>
</dbReference>
<protein>
    <submittedName>
        <fullName evidence="8">Nucleotide-diphospho-sugar transferase</fullName>
    </submittedName>
</protein>
<evidence type="ECO:0000256" key="2">
    <source>
        <dbReference type="ARBA" id="ARBA00009003"/>
    </source>
</evidence>
<reference evidence="8" key="2">
    <citation type="submission" date="2023-06" db="EMBL/GenBank/DDBJ databases">
        <authorList>
            <consortium name="Lawrence Berkeley National Laboratory"/>
            <person name="Haridas S."/>
            <person name="Hensen N."/>
            <person name="Bonometti L."/>
            <person name="Westerberg I."/>
            <person name="Brannstrom I.O."/>
            <person name="Guillou S."/>
            <person name="Cros-Aarteil S."/>
            <person name="Calhoun S."/>
            <person name="Kuo A."/>
            <person name="Mondo S."/>
            <person name="Pangilinan J."/>
            <person name="Riley R."/>
            <person name="Labutti K."/>
            <person name="Andreopoulos B."/>
            <person name="Lipzen A."/>
            <person name="Chen C."/>
            <person name="Yanf M."/>
            <person name="Daum C."/>
            <person name="Ng V."/>
            <person name="Clum A."/>
            <person name="Steindorff A."/>
            <person name="Ohm R."/>
            <person name="Martin F."/>
            <person name="Silar P."/>
            <person name="Natvig D."/>
            <person name="Lalanne C."/>
            <person name="Gautier V."/>
            <person name="Ament-Velasquez S.L."/>
            <person name="Kruys A."/>
            <person name="Hutchinson M.I."/>
            <person name="Powell A.J."/>
            <person name="Barry K."/>
            <person name="Miller A.N."/>
            <person name="Grigoriev I.V."/>
            <person name="Debuchy R."/>
            <person name="Gladieux P."/>
            <person name="Thoren M.H."/>
            <person name="Johannesson H."/>
        </authorList>
    </citation>
    <scope>NUCLEOTIDE SEQUENCE</scope>
    <source>
        <strain evidence="8">CBS 955.72</strain>
    </source>
</reference>
<sequence>MRVSIRISVILWAVALLACLGVGISRLLVFKQIFFEHAGIAITQPEVAAAHTGVNETRPQLIPKIIHQVFHNWRSPGNDTLPSDWNNVRLTCTNANPDWEYKLWTEKSSREFIEAEYPWFLTPYDRYRYPVQRVDAVRYFLLLHYGGIYLDLDNGCKGDLTPLLYYPMWITDGGRGALSNNILASRPNHPFWNRLTLSLIPYNYDWFFPYATISYASGQWFETAIWEQYHSLLPPVKDSPDFEHRLYRLMMDDRPGADEWVFFTQERGGTWVNWDNYLFLMIGDHLVVFALIVLGSISLTIWLGTRLNRRYRDGYLRLKGLPNQHMISSIHAPL</sequence>
<keyword evidence="4 7" id="KW-0812">Transmembrane</keyword>
<keyword evidence="3 8" id="KW-0808">Transferase</keyword>
<dbReference type="SUPFAM" id="SSF53448">
    <property type="entry name" value="Nucleotide-diphospho-sugar transferases"/>
    <property type="match status" value="1"/>
</dbReference>
<dbReference type="Proteomes" id="UP001275084">
    <property type="component" value="Unassembled WGS sequence"/>
</dbReference>
<proteinExistence type="inferred from homology"/>
<reference evidence="8" key="1">
    <citation type="journal article" date="2023" name="Mol. Phylogenet. Evol.">
        <title>Genome-scale phylogeny and comparative genomics of the fungal order Sordariales.</title>
        <authorList>
            <person name="Hensen N."/>
            <person name="Bonometti L."/>
            <person name="Westerberg I."/>
            <person name="Brannstrom I.O."/>
            <person name="Guillou S."/>
            <person name="Cros-Aarteil S."/>
            <person name="Calhoun S."/>
            <person name="Haridas S."/>
            <person name="Kuo A."/>
            <person name="Mondo S."/>
            <person name="Pangilinan J."/>
            <person name="Riley R."/>
            <person name="LaButti K."/>
            <person name="Andreopoulos B."/>
            <person name="Lipzen A."/>
            <person name="Chen C."/>
            <person name="Yan M."/>
            <person name="Daum C."/>
            <person name="Ng V."/>
            <person name="Clum A."/>
            <person name="Steindorff A."/>
            <person name="Ohm R.A."/>
            <person name="Martin F."/>
            <person name="Silar P."/>
            <person name="Natvig D.O."/>
            <person name="Lalanne C."/>
            <person name="Gautier V."/>
            <person name="Ament-Velasquez S.L."/>
            <person name="Kruys A."/>
            <person name="Hutchinson M.I."/>
            <person name="Powell A.J."/>
            <person name="Barry K."/>
            <person name="Miller A.N."/>
            <person name="Grigoriev I.V."/>
            <person name="Debuchy R."/>
            <person name="Gladieux P."/>
            <person name="Hiltunen Thoren M."/>
            <person name="Johannesson H."/>
        </authorList>
    </citation>
    <scope>NUCLEOTIDE SEQUENCE</scope>
    <source>
        <strain evidence="8">CBS 955.72</strain>
    </source>
</reference>
<dbReference type="PANTHER" id="PTHR32385">
    <property type="entry name" value="MANNOSYL PHOSPHORYLINOSITOL CERAMIDE SYNTHASE"/>
    <property type="match status" value="1"/>
</dbReference>
<dbReference type="Gene3D" id="3.90.550.20">
    <property type="match status" value="1"/>
</dbReference>
<keyword evidence="9" id="KW-1185">Reference proteome</keyword>
<keyword evidence="5 7" id="KW-1133">Transmembrane helix</keyword>
<dbReference type="PANTHER" id="PTHR32385:SF20">
    <property type="entry name" value="MANNOSYL PHOSPHORYLINOSITOL CERAMIDE SYNTHASE CSH1-RELATED"/>
    <property type="match status" value="1"/>
</dbReference>
<accession>A0AAJ0MI55</accession>
<evidence type="ECO:0000256" key="6">
    <source>
        <dbReference type="ARBA" id="ARBA00023136"/>
    </source>
</evidence>